<dbReference type="Pfam" id="PF13879">
    <property type="entry name" value="Hmw_CFAP97"/>
    <property type="match status" value="1"/>
</dbReference>
<dbReference type="EMBL" id="JBEDNZ010000014">
    <property type="protein sequence ID" value="KAL0829989.1"/>
    <property type="molecule type" value="Genomic_DNA"/>
</dbReference>
<organism evidence="3 6">
    <name type="scientific">Loxostege sticticalis</name>
    <name type="common">Beet webworm moth</name>
    <dbReference type="NCBI Taxonomy" id="481309"/>
    <lineage>
        <taxon>Eukaryota</taxon>
        <taxon>Metazoa</taxon>
        <taxon>Ecdysozoa</taxon>
        <taxon>Arthropoda</taxon>
        <taxon>Hexapoda</taxon>
        <taxon>Insecta</taxon>
        <taxon>Pterygota</taxon>
        <taxon>Neoptera</taxon>
        <taxon>Endopterygota</taxon>
        <taxon>Lepidoptera</taxon>
        <taxon>Glossata</taxon>
        <taxon>Ditrysia</taxon>
        <taxon>Pyraloidea</taxon>
        <taxon>Crambidae</taxon>
        <taxon>Pyraustinae</taxon>
        <taxon>Loxostege</taxon>
    </lineage>
</organism>
<keyword evidence="5" id="KW-1185">Reference proteome</keyword>
<feature type="region of interest" description="Disordered" evidence="2">
    <location>
        <begin position="1"/>
        <end position="41"/>
    </location>
</feature>
<evidence type="ECO:0000313" key="3">
    <source>
        <dbReference type="EMBL" id="KAL0829988.1"/>
    </source>
</evidence>
<feature type="region of interest" description="Disordered" evidence="2">
    <location>
        <begin position="67"/>
        <end position="153"/>
    </location>
</feature>
<dbReference type="EMBL" id="JBEDNZ010000014">
    <property type="protein sequence ID" value="KAL0829986.1"/>
    <property type="molecule type" value="Genomic_DNA"/>
</dbReference>
<dbReference type="EMBL" id="JBEUOH010000014">
    <property type="protein sequence ID" value="KAL0879605.1"/>
    <property type="molecule type" value="Genomic_DNA"/>
</dbReference>
<name>A0ABD0SYT9_LOXSC</name>
<dbReference type="EMBL" id="JBEDNZ010000014">
    <property type="protein sequence ID" value="KAL0829987.1"/>
    <property type="molecule type" value="Genomic_DNA"/>
</dbReference>
<dbReference type="PANTHER" id="PTHR23035:SF1">
    <property type="entry name" value="CILIA- AND FLAGELLA-ASSOCIATED PROTEIN 97"/>
    <property type="match status" value="1"/>
</dbReference>
<feature type="compositionally biased region" description="Low complexity" evidence="2">
    <location>
        <begin position="122"/>
        <end position="134"/>
    </location>
</feature>
<dbReference type="EMBL" id="JBEUOH010000014">
    <property type="protein sequence ID" value="KAL0879606.1"/>
    <property type="molecule type" value="Genomic_DNA"/>
</dbReference>
<evidence type="ECO:0000256" key="1">
    <source>
        <dbReference type="ARBA" id="ARBA00008315"/>
    </source>
</evidence>
<dbReference type="EMBL" id="JBEUOH010000014">
    <property type="protein sequence ID" value="KAL0879607.1"/>
    <property type="molecule type" value="Genomic_DNA"/>
</dbReference>
<sequence>MSRRDSQVEASYIDADYSSGDSNRPKTKQLYQEENNNEVNELSKELSEMGCIVDAVKRPPNICVETCVYDSESEDEKTKSCGEEEEDGYSDEFEEDKSEEEESIKTQPKSASDVSKSHPIPSSMKLSKSQSSMSHKPPGSVSGRSTDYGSVSVPPTRRINMSFTNERLREIERHNHILLTKILSARNTRKSSIPPREQVPRKPVPSAAVLRKNQQRQIDRDNMILLKKIQRAKSSVPTVRR</sequence>
<feature type="compositionally biased region" description="Acidic residues" evidence="2">
    <location>
        <begin position="83"/>
        <end position="102"/>
    </location>
</feature>
<dbReference type="Proteomes" id="UP001549920">
    <property type="component" value="Unassembled WGS sequence"/>
</dbReference>
<dbReference type="PANTHER" id="PTHR23035">
    <property type="entry name" value="CILIA- AND FLAGELLA-ASSOCIATED PROTEIN 97-RELATED"/>
    <property type="match status" value="1"/>
</dbReference>
<dbReference type="InterPro" id="IPR029488">
    <property type="entry name" value="Hmw/CFAP97"/>
</dbReference>
<evidence type="ECO:0000313" key="6">
    <source>
        <dbReference type="Proteomes" id="UP001549921"/>
    </source>
</evidence>
<evidence type="ECO:0000256" key="2">
    <source>
        <dbReference type="SAM" id="MobiDB-lite"/>
    </source>
</evidence>
<dbReference type="EMBL" id="JBEUOH010000014">
    <property type="protein sequence ID" value="KAL0879608.1"/>
    <property type="molecule type" value="Genomic_DNA"/>
</dbReference>
<comment type="caution">
    <text evidence="3">The sequence shown here is derived from an EMBL/GenBank/DDBJ whole genome shotgun (WGS) entry which is preliminary data.</text>
</comment>
<dbReference type="EMBL" id="JBEUOH010000014">
    <property type="protein sequence ID" value="KAL0879604.1"/>
    <property type="molecule type" value="Genomic_DNA"/>
</dbReference>
<reference evidence="5 6" key="1">
    <citation type="submission" date="2024-06" db="EMBL/GenBank/DDBJ databases">
        <title>A chromosome-level genome assembly of beet webworm, Loxostege sticticalis.</title>
        <authorList>
            <person name="Zhang Y."/>
        </authorList>
    </citation>
    <scope>NUCLEOTIDE SEQUENCE [LARGE SCALE GENOMIC DNA]</scope>
    <source>
        <strain evidence="4">AQ026</strain>
        <strain evidence="3">AQ028</strain>
        <tissue evidence="3">Male pupae</tissue>
        <tissue evidence="4">Whole body</tissue>
    </source>
</reference>
<feature type="compositionally biased region" description="Polar residues" evidence="2">
    <location>
        <begin position="29"/>
        <end position="40"/>
    </location>
</feature>
<comment type="similarity">
    <text evidence="1">Belongs to the CFAP97 family.</text>
</comment>
<dbReference type="AlphaFoldDB" id="A0ABD0SYT9"/>
<protein>
    <recommendedName>
        <fullName evidence="7">Cilia- and flagella-associated protein 97</fullName>
    </recommendedName>
</protein>
<dbReference type="InterPro" id="IPR038791">
    <property type="entry name" value="Cfap97/Hemingway"/>
</dbReference>
<accession>A0ABD0SYT9</accession>
<evidence type="ECO:0000313" key="4">
    <source>
        <dbReference type="EMBL" id="KAL0879604.1"/>
    </source>
</evidence>
<evidence type="ECO:0008006" key="7">
    <source>
        <dbReference type="Google" id="ProtNLM"/>
    </source>
</evidence>
<dbReference type="EMBL" id="JBEDNZ010000014">
    <property type="protein sequence ID" value="KAL0829988.1"/>
    <property type="molecule type" value="Genomic_DNA"/>
</dbReference>
<proteinExistence type="inferred from homology"/>
<dbReference type="Proteomes" id="UP001549921">
    <property type="component" value="Unassembled WGS sequence"/>
</dbReference>
<gene>
    <name evidence="4" type="ORF">ABMA27_003328</name>
    <name evidence="3" type="ORF">ABMA28_003449</name>
</gene>
<feature type="compositionally biased region" description="Polar residues" evidence="2">
    <location>
        <begin position="105"/>
        <end position="114"/>
    </location>
</feature>
<evidence type="ECO:0000313" key="5">
    <source>
        <dbReference type="Proteomes" id="UP001549920"/>
    </source>
</evidence>